<dbReference type="SUPFAM" id="SSF56935">
    <property type="entry name" value="Porins"/>
    <property type="match status" value="1"/>
</dbReference>
<evidence type="ECO:0000313" key="2">
    <source>
        <dbReference type="EMBL" id="AXR07355.1"/>
    </source>
</evidence>
<keyword evidence="3" id="KW-1185">Reference proteome</keyword>
<sequence length="542" mass="60471">MKRNFAFSKLAIFTTSALGALSTHAGNLTLQPTVSAETIFQQIDSDTQGDRDINTLRIEPSLKALYESGKLRATFNGTGTHLERDTDNFSNDDDYFEYSYSADYEAIDRLLTLSASGGSSYRNANTDNYLVSDFLNNSGDLARTDTNTISARSEFTRGPWVAGTASLSYSTVKTEDNEFTTNARLNNDTISAFTSLENGHSARSYIWKFNGDYSDTDRENAALGSFESYNTDAFVDKMVFRNWAFRVRGQSEAHTFSTDDALFSNDREFDSVGAGITYRQGQNRSISLTANKASSSNQENDGDVYPDVRVNWAFTDRTSLNAEFGKSFYGDAASVEFKHATRKIRTTFSYSEDVSNFSQLLSTPESLGIFVCPGSFLSQFCYQPTSLDYQLETGEQLIQLVDDNNALEDNVILRKNGLLQVSYQSRRLRVGVYAQFADDDYLAAETRRKTKTYGTNFTYDLGVYTSLNGDLSFANIERDDDDGGTGESDNTRLTLSVNHKLSRYFSANLGYSYIDREGTVSGSVLGNNYTDQRLTLGVVFRY</sequence>
<keyword evidence="1" id="KW-0732">Signal</keyword>
<evidence type="ECO:0000313" key="3">
    <source>
        <dbReference type="Proteomes" id="UP000262073"/>
    </source>
</evidence>
<dbReference type="AlphaFoldDB" id="A0A346NP98"/>
<reference evidence="2 3" key="1">
    <citation type="submission" date="2018-08" db="EMBL/GenBank/DDBJ databases">
        <title>Salinimonas sediminis sp. nov., a piezophilic bacterium isolated from a deep-sea sediment sample from the New Britain Trench.</title>
        <authorList>
            <person name="Cao J."/>
        </authorList>
    </citation>
    <scope>NUCLEOTIDE SEQUENCE [LARGE SCALE GENOMIC DNA]</scope>
    <source>
        <strain evidence="2 3">N102</strain>
    </source>
</reference>
<evidence type="ECO:0008006" key="4">
    <source>
        <dbReference type="Google" id="ProtNLM"/>
    </source>
</evidence>
<dbReference type="Proteomes" id="UP000262073">
    <property type="component" value="Chromosome"/>
</dbReference>
<dbReference type="OrthoDB" id="5750656at2"/>
<feature type="signal peptide" evidence="1">
    <location>
        <begin position="1"/>
        <end position="25"/>
    </location>
</feature>
<name>A0A346NP98_9ALTE</name>
<proteinExistence type="predicted"/>
<evidence type="ECO:0000256" key="1">
    <source>
        <dbReference type="SAM" id="SignalP"/>
    </source>
</evidence>
<dbReference type="KEGG" id="salm:D0Y50_13960"/>
<gene>
    <name evidence="2" type="ORF">D0Y50_13960</name>
</gene>
<dbReference type="RefSeq" id="WP_108565908.1">
    <property type="nucleotide sequence ID" value="NZ_CP031769.1"/>
</dbReference>
<accession>A0A346NP98</accession>
<protein>
    <recommendedName>
        <fullName evidence="4">TIGR03016 family PEP-CTERM system-associated outer membrane protein</fullName>
    </recommendedName>
</protein>
<feature type="chain" id="PRO_5016616455" description="TIGR03016 family PEP-CTERM system-associated outer membrane protein" evidence="1">
    <location>
        <begin position="26"/>
        <end position="542"/>
    </location>
</feature>
<dbReference type="EMBL" id="CP031769">
    <property type="protein sequence ID" value="AXR07355.1"/>
    <property type="molecule type" value="Genomic_DNA"/>
</dbReference>
<organism evidence="2 3">
    <name type="scientific">Salinimonas sediminis</name>
    <dbReference type="NCBI Taxonomy" id="2303538"/>
    <lineage>
        <taxon>Bacteria</taxon>
        <taxon>Pseudomonadati</taxon>
        <taxon>Pseudomonadota</taxon>
        <taxon>Gammaproteobacteria</taxon>
        <taxon>Alteromonadales</taxon>
        <taxon>Alteromonadaceae</taxon>
        <taxon>Alteromonas/Salinimonas group</taxon>
        <taxon>Salinimonas</taxon>
    </lineage>
</organism>